<dbReference type="AlphaFoldDB" id="A0A8X8XG28"/>
<evidence type="ECO:0000259" key="2">
    <source>
        <dbReference type="Pfam" id="PF25397"/>
    </source>
</evidence>
<reference evidence="3" key="2">
    <citation type="submission" date="2020-08" db="EMBL/GenBank/DDBJ databases">
        <title>Plant Genome Project.</title>
        <authorList>
            <person name="Zhang R.-G."/>
        </authorList>
    </citation>
    <scope>NUCLEOTIDE SEQUENCE</scope>
    <source>
        <strain evidence="3">Huo1</strain>
        <tissue evidence="3">Leaf</tissue>
    </source>
</reference>
<gene>
    <name evidence="3" type="ORF">SASPL_129598</name>
</gene>
<evidence type="ECO:0000313" key="3">
    <source>
        <dbReference type="EMBL" id="KAG6411515.1"/>
    </source>
</evidence>
<reference evidence="3" key="1">
    <citation type="submission" date="2018-01" db="EMBL/GenBank/DDBJ databases">
        <authorList>
            <person name="Mao J.F."/>
        </authorList>
    </citation>
    <scope>NUCLEOTIDE SEQUENCE</scope>
    <source>
        <strain evidence="3">Huo1</strain>
        <tissue evidence="3">Leaf</tissue>
    </source>
</reference>
<keyword evidence="1" id="KW-0812">Transmembrane</keyword>
<keyword evidence="4" id="KW-1185">Reference proteome</keyword>
<feature type="transmembrane region" description="Helical" evidence="1">
    <location>
        <begin position="99"/>
        <end position="116"/>
    </location>
</feature>
<proteinExistence type="predicted"/>
<feature type="domain" description="DUF7887" evidence="2">
    <location>
        <begin position="59"/>
        <end position="117"/>
    </location>
</feature>
<sequence length="123" mass="13774">MFITDINLVSCTKPCCPISNRNTRKQFVISPTIAKRKEYSQNSTTPKKNISPVKLFSNKDLIIQSGIGVFALGFIDAGYSGDWSRIGVISRETEDLLKAATYLVVPLCILLIFFLFENDGYDE</sequence>
<organism evidence="3">
    <name type="scientific">Salvia splendens</name>
    <name type="common">Scarlet sage</name>
    <dbReference type="NCBI Taxonomy" id="180675"/>
    <lineage>
        <taxon>Eukaryota</taxon>
        <taxon>Viridiplantae</taxon>
        <taxon>Streptophyta</taxon>
        <taxon>Embryophyta</taxon>
        <taxon>Tracheophyta</taxon>
        <taxon>Spermatophyta</taxon>
        <taxon>Magnoliopsida</taxon>
        <taxon>eudicotyledons</taxon>
        <taxon>Gunneridae</taxon>
        <taxon>Pentapetalae</taxon>
        <taxon>asterids</taxon>
        <taxon>lamiids</taxon>
        <taxon>Lamiales</taxon>
        <taxon>Lamiaceae</taxon>
        <taxon>Nepetoideae</taxon>
        <taxon>Mentheae</taxon>
        <taxon>Salviinae</taxon>
        <taxon>Salvia</taxon>
        <taxon>Salvia subgen. Calosphace</taxon>
        <taxon>core Calosphace</taxon>
    </lineage>
</organism>
<keyword evidence="1" id="KW-0472">Membrane</keyword>
<dbReference type="Proteomes" id="UP000298416">
    <property type="component" value="Unassembled WGS sequence"/>
</dbReference>
<dbReference type="Pfam" id="PF25397">
    <property type="entry name" value="DUF7887"/>
    <property type="match status" value="1"/>
</dbReference>
<dbReference type="PANTHER" id="PTHR38389">
    <property type="entry name" value="DNA-DIRECTED RNA POLYMERASE SUBUNIT BETA"/>
    <property type="match status" value="1"/>
</dbReference>
<feature type="transmembrane region" description="Helical" evidence="1">
    <location>
        <begin position="61"/>
        <end position="79"/>
    </location>
</feature>
<dbReference type="EMBL" id="PNBA02000010">
    <property type="protein sequence ID" value="KAG6411515.1"/>
    <property type="molecule type" value="Genomic_DNA"/>
</dbReference>
<dbReference type="OrthoDB" id="1937164at2759"/>
<protein>
    <recommendedName>
        <fullName evidence="2">DUF7887 domain-containing protein</fullName>
    </recommendedName>
</protein>
<comment type="caution">
    <text evidence="3">The sequence shown here is derived from an EMBL/GenBank/DDBJ whole genome shotgun (WGS) entry which is preliminary data.</text>
</comment>
<evidence type="ECO:0000256" key="1">
    <source>
        <dbReference type="SAM" id="Phobius"/>
    </source>
</evidence>
<accession>A0A8X8XG28</accession>
<dbReference type="InterPro" id="IPR057209">
    <property type="entry name" value="DUF7887"/>
</dbReference>
<name>A0A8X8XG28_SALSN</name>
<keyword evidence="1" id="KW-1133">Transmembrane helix</keyword>
<dbReference type="PANTHER" id="PTHR38389:SF1">
    <property type="entry name" value="DNA-DIRECTED RNA POLYMERASE SUBUNIT BETA"/>
    <property type="match status" value="1"/>
</dbReference>
<evidence type="ECO:0000313" key="4">
    <source>
        <dbReference type="Proteomes" id="UP000298416"/>
    </source>
</evidence>